<accession>A0A7R8WDX8</accession>
<proteinExistence type="predicted"/>
<keyword evidence="4" id="KW-0862">Zinc</keyword>
<keyword evidence="2" id="KW-0677">Repeat</keyword>
<dbReference type="SUPFAM" id="SSF57667">
    <property type="entry name" value="beta-beta-alpha zinc fingers"/>
    <property type="match status" value="3"/>
</dbReference>
<reference evidence="6" key="1">
    <citation type="submission" date="2020-11" db="EMBL/GenBank/DDBJ databases">
        <authorList>
            <person name="Tran Van P."/>
        </authorList>
    </citation>
    <scope>NUCLEOTIDE SEQUENCE</scope>
</reference>
<organism evidence="6">
    <name type="scientific">Cyprideis torosa</name>
    <dbReference type="NCBI Taxonomy" id="163714"/>
    <lineage>
        <taxon>Eukaryota</taxon>
        <taxon>Metazoa</taxon>
        <taxon>Ecdysozoa</taxon>
        <taxon>Arthropoda</taxon>
        <taxon>Crustacea</taxon>
        <taxon>Oligostraca</taxon>
        <taxon>Ostracoda</taxon>
        <taxon>Podocopa</taxon>
        <taxon>Podocopida</taxon>
        <taxon>Cytherocopina</taxon>
        <taxon>Cytheroidea</taxon>
        <taxon>Cytherideidae</taxon>
        <taxon>Cyprideis</taxon>
    </lineage>
</organism>
<name>A0A7R8WDX8_9CRUS</name>
<dbReference type="Gene3D" id="3.30.160.60">
    <property type="entry name" value="Classic Zinc Finger"/>
    <property type="match status" value="4"/>
</dbReference>
<evidence type="ECO:0000256" key="4">
    <source>
        <dbReference type="ARBA" id="ARBA00022833"/>
    </source>
</evidence>
<feature type="compositionally biased region" description="Polar residues" evidence="5">
    <location>
        <begin position="136"/>
        <end position="147"/>
    </location>
</feature>
<keyword evidence="3" id="KW-0863">Zinc-finger</keyword>
<dbReference type="FunFam" id="3.30.160.60:FF:000086">
    <property type="entry name" value="transcription factor E4F1 isoform X1"/>
    <property type="match status" value="1"/>
</dbReference>
<gene>
    <name evidence="6" type="ORF">CTOB1V02_LOCUS7748</name>
</gene>
<dbReference type="PROSITE" id="PS00028">
    <property type="entry name" value="ZINC_FINGER_C2H2_1"/>
    <property type="match status" value="5"/>
</dbReference>
<evidence type="ECO:0000256" key="3">
    <source>
        <dbReference type="ARBA" id="ARBA00022771"/>
    </source>
</evidence>
<dbReference type="PANTHER" id="PTHR24379:SF121">
    <property type="entry name" value="C2H2-TYPE DOMAIN-CONTAINING PROTEIN"/>
    <property type="match status" value="1"/>
</dbReference>
<dbReference type="InterPro" id="IPR013087">
    <property type="entry name" value="Znf_C2H2_type"/>
</dbReference>
<dbReference type="AlphaFoldDB" id="A0A7R8WDX8"/>
<dbReference type="SMART" id="SM00355">
    <property type="entry name" value="ZnF_C2H2"/>
    <property type="match status" value="8"/>
</dbReference>
<dbReference type="FunFam" id="3.30.160.60:FF:000446">
    <property type="entry name" value="Zinc finger protein"/>
    <property type="match status" value="1"/>
</dbReference>
<dbReference type="GO" id="GO:0005634">
    <property type="term" value="C:nucleus"/>
    <property type="evidence" value="ECO:0007669"/>
    <property type="project" value="UniProtKB-ARBA"/>
</dbReference>
<dbReference type="PANTHER" id="PTHR24379">
    <property type="entry name" value="KRAB AND ZINC FINGER DOMAIN-CONTAINING"/>
    <property type="match status" value="1"/>
</dbReference>
<protein>
    <submittedName>
        <fullName evidence="6">Uncharacterized protein</fullName>
    </submittedName>
</protein>
<dbReference type="OrthoDB" id="6910977at2759"/>
<evidence type="ECO:0000256" key="2">
    <source>
        <dbReference type="ARBA" id="ARBA00022737"/>
    </source>
</evidence>
<sequence>MFVVWFATEHHSVAVDLGKSRIMASLAALGHGDVPDIKVPECFQKCKEVFFQRLDACLFDESVQNGCVDSAFVLKVKLIFEESLSFVLSQSGVIGEVDISCRLPKDENVHEEGFGVDELEPGESWQFRGPTEDTPENISSEGVTSSAEDVDGDASVGSGDVDAFVNDTEKDTPEASVASIAMLRCEVCGRRFCGKTSLRKHAAVMHGTERRTYTALKKPTPCDICGKTYTGLAGLKQHQKQVHEAKRACEKCGVLVSSGYGYTHHLNLHERFPDSRCPQCHYHDPNPLNIVNHVRYVHVREKSVCDICGKETGNIRRHKISHKSDRPHKCGECGKAYRLKFELDTHLRRHVGDRRYKCERCPKAFFNTGQLKQHMNSHLGLRPYQCEYCGDTFSHSGARYTHIRLKHKKASMFVTS</sequence>
<keyword evidence="1" id="KW-0479">Metal-binding</keyword>
<dbReference type="Pfam" id="PF00096">
    <property type="entry name" value="zf-C2H2"/>
    <property type="match status" value="4"/>
</dbReference>
<dbReference type="InterPro" id="IPR036236">
    <property type="entry name" value="Znf_C2H2_sf"/>
</dbReference>
<evidence type="ECO:0000313" key="6">
    <source>
        <dbReference type="EMBL" id="CAD7229883.1"/>
    </source>
</evidence>
<dbReference type="GO" id="GO:0008270">
    <property type="term" value="F:zinc ion binding"/>
    <property type="evidence" value="ECO:0007669"/>
    <property type="project" value="UniProtKB-KW"/>
</dbReference>
<dbReference type="EMBL" id="OB662340">
    <property type="protein sequence ID" value="CAD7229883.1"/>
    <property type="molecule type" value="Genomic_DNA"/>
</dbReference>
<evidence type="ECO:0000256" key="5">
    <source>
        <dbReference type="SAM" id="MobiDB-lite"/>
    </source>
</evidence>
<dbReference type="PROSITE" id="PS50157">
    <property type="entry name" value="ZINC_FINGER_C2H2_2"/>
    <property type="match status" value="5"/>
</dbReference>
<feature type="region of interest" description="Disordered" evidence="5">
    <location>
        <begin position="120"/>
        <end position="152"/>
    </location>
</feature>
<evidence type="ECO:0000256" key="1">
    <source>
        <dbReference type="ARBA" id="ARBA00022723"/>
    </source>
</evidence>